<dbReference type="UniPathway" id="UPA00072"/>
<feature type="non-terminal residue" evidence="12">
    <location>
        <position position="375"/>
    </location>
</feature>
<proteinExistence type="inferred from homology"/>
<dbReference type="SFLD" id="SFLDF00294">
    <property type="entry name" value="7_8-didemethyl-8-hydroxy-5-dea"/>
    <property type="match status" value="1"/>
</dbReference>
<evidence type="ECO:0000256" key="5">
    <source>
        <dbReference type="ARBA" id="ARBA00022691"/>
    </source>
</evidence>
<comment type="catalytic activity">
    <reaction evidence="10">
        <text>5-amino-5-(4-hydroxybenzyl)-6-(D-ribitylimino)-5,6-dihydrouracil + S-adenosyl-L-methionine = 7,8-didemethyl-8-hydroxy-5-deazariboflavin + 5'-deoxyadenosine + L-methionine + NH4(+) + H(+)</text>
        <dbReference type="Rhea" id="RHEA:55204"/>
        <dbReference type="ChEBI" id="CHEBI:15378"/>
        <dbReference type="ChEBI" id="CHEBI:17319"/>
        <dbReference type="ChEBI" id="CHEBI:28938"/>
        <dbReference type="ChEBI" id="CHEBI:57844"/>
        <dbReference type="ChEBI" id="CHEBI:59789"/>
        <dbReference type="ChEBI" id="CHEBI:59904"/>
        <dbReference type="ChEBI" id="CHEBI:85936"/>
        <dbReference type="EC" id="4.3.1.32"/>
    </reaction>
</comment>
<dbReference type="InterPro" id="IPR034405">
    <property type="entry name" value="F420"/>
</dbReference>
<evidence type="ECO:0000256" key="4">
    <source>
        <dbReference type="ARBA" id="ARBA00022485"/>
    </source>
</evidence>
<dbReference type="Pfam" id="PF04055">
    <property type="entry name" value="Radical_SAM"/>
    <property type="match status" value="1"/>
</dbReference>
<organism evidence="12">
    <name type="scientific">uncultured Solirubrobacteraceae bacterium</name>
    <dbReference type="NCBI Taxonomy" id="1162706"/>
    <lineage>
        <taxon>Bacteria</taxon>
        <taxon>Bacillati</taxon>
        <taxon>Actinomycetota</taxon>
        <taxon>Thermoleophilia</taxon>
        <taxon>Solirubrobacterales</taxon>
        <taxon>Solirubrobacteraceae</taxon>
        <taxon>environmental samples</taxon>
    </lineage>
</organism>
<protein>
    <recommendedName>
        <fullName evidence="3">7,8-didemethyl-8-hydroxy-5-deazariboflavin synthase</fullName>
        <ecNumber evidence="3">4.3.1.32</ecNumber>
    </recommendedName>
</protein>
<dbReference type="EC" id="4.3.1.32" evidence="3"/>
<keyword evidence="5" id="KW-0949">S-adenosyl-L-methionine</keyword>
<accession>A0A6J4TDE5</accession>
<dbReference type="InterPro" id="IPR006638">
    <property type="entry name" value="Elp3/MiaA/NifB-like_rSAM"/>
</dbReference>
<comment type="cofactor">
    <cofactor evidence="1">
        <name>[4Fe-4S] cluster</name>
        <dbReference type="ChEBI" id="CHEBI:49883"/>
    </cofactor>
</comment>
<dbReference type="CDD" id="cd01335">
    <property type="entry name" value="Radical_SAM"/>
    <property type="match status" value="1"/>
</dbReference>
<dbReference type="GO" id="GO:0044689">
    <property type="term" value="F:7,8-didemethyl-8-hydroxy-5-deazariboflavin synthase activity"/>
    <property type="evidence" value="ECO:0007669"/>
    <property type="project" value="UniProtKB-EC"/>
</dbReference>
<dbReference type="InterPro" id="IPR058240">
    <property type="entry name" value="rSAM_sf"/>
</dbReference>
<reference evidence="12" key="1">
    <citation type="submission" date="2020-02" db="EMBL/GenBank/DDBJ databases">
        <authorList>
            <person name="Meier V. D."/>
        </authorList>
    </citation>
    <scope>NUCLEOTIDE SEQUENCE</scope>
    <source>
        <strain evidence="12">AVDCRST_MAG85</strain>
    </source>
</reference>
<sequence length="375" mass="41342">MARRRVTFSRNVTLSLSRTCVSHCKYCAFQTHQPHLHTPDEVLALLDGATRRNVKELLVLTGDEPDHHPGVRARLAELGHEDFVAYVVWACERALERGILPHTNLGALSARDLGRLREVTASQGLMLESMRNDLVAHQGSPTKDPALRLQTIRDAQALKIPFTSGILVGIGETPEDRLEALQALSGFSHLQEVILQNFVPHRKYYGEEPAEIATEAAEAFWRTGLRSGPEVDAPAWSSPVSLAELVGLVRDAREILGPDVGIQVPPNLSEHWPELVAAGATDLGGLSANGDHISPEHPFPSPHQVRKRLAQDGVALTERLCVYPQYIDQEWLAQGVLDVVKTKFWSFIPRRGSGRTDAPFVVRRDLVSPAIARAL</sequence>
<keyword evidence="4" id="KW-0004">4Fe-4S</keyword>
<evidence type="ECO:0000256" key="2">
    <source>
        <dbReference type="ARBA" id="ARBA00004712"/>
    </source>
</evidence>
<gene>
    <name evidence="12" type="ORF">AVDCRST_MAG85-2827</name>
</gene>
<dbReference type="InterPro" id="IPR007197">
    <property type="entry name" value="rSAM"/>
</dbReference>
<feature type="domain" description="Radical SAM core" evidence="11">
    <location>
        <begin position="6"/>
        <end position="230"/>
    </location>
</feature>
<dbReference type="SFLD" id="SFLDG01388">
    <property type="entry name" value="7_8-didemethyl-8-hydroxy-5-dea"/>
    <property type="match status" value="1"/>
</dbReference>
<dbReference type="GO" id="GO:0046872">
    <property type="term" value="F:metal ion binding"/>
    <property type="evidence" value="ECO:0007669"/>
    <property type="project" value="UniProtKB-KW"/>
</dbReference>
<keyword evidence="7" id="KW-0408">Iron</keyword>
<dbReference type="NCBIfam" id="NF004884">
    <property type="entry name" value="PRK06245.1"/>
    <property type="match status" value="1"/>
</dbReference>
<comment type="pathway">
    <text evidence="2">Cofactor biosynthesis; coenzyme F0 biosynthesis.</text>
</comment>
<dbReference type="SUPFAM" id="SSF102114">
    <property type="entry name" value="Radical SAM enzymes"/>
    <property type="match status" value="1"/>
</dbReference>
<dbReference type="SFLD" id="SFLDG01064">
    <property type="entry name" value="F420__menaquinone_cofactor_bio"/>
    <property type="match status" value="1"/>
</dbReference>
<dbReference type="GO" id="GO:0051539">
    <property type="term" value="F:4 iron, 4 sulfur cluster binding"/>
    <property type="evidence" value="ECO:0007669"/>
    <property type="project" value="UniProtKB-KW"/>
</dbReference>
<evidence type="ECO:0000256" key="8">
    <source>
        <dbReference type="ARBA" id="ARBA00023014"/>
    </source>
</evidence>
<evidence type="ECO:0000256" key="6">
    <source>
        <dbReference type="ARBA" id="ARBA00022723"/>
    </source>
</evidence>
<dbReference type="SFLD" id="SFLDS00029">
    <property type="entry name" value="Radical_SAM"/>
    <property type="match status" value="1"/>
</dbReference>
<dbReference type="HAMAP" id="MF_01611">
    <property type="entry name" value="FO_synth_sub1"/>
    <property type="match status" value="1"/>
</dbReference>
<evidence type="ECO:0000259" key="11">
    <source>
        <dbReference type="PROSITE" id="PS51918"/>
    </source>
</evidence>
<dbReference type="Gene3D" id="3.20.20.70">
    <property type="entry name" value="Aldolase class I"/>
    <property type="match status" value="1"/>
</dbReference>
<evidence type="ECO:0000256" key="3">
    <source>
        <dbReference type="ARBA" id="ARBA00012126"/>
    </source>
</evidence>
<dbReference type="AlphaFoldDB" id="A0A6J4TDE5"/>
<evidence type="ECO:0000313" key="12">
    <source>
        <dbReference type="EMBL" id="CAA9519714.1"/>
    </source>
</evidence>
<dbReference type="SMART" id="SM00729">
    <property type="entry name" value="Elp3"/>
    <property type="match status" value="1"/>
</dbReference>
<keyword evidence="8" id="KW-0411">Iron-sulfur</keyword>
<dbReference type="InterPro" id="IPR019939">
    <property type="entry name" value="CofG_family"/>
</dbReference>
<name>A0A6J4TDE5_9ACTN</name>
<dbReference type="GO" id="GO:0016765">
    <property type="term" value="F:transferase activity, transferring alkyl or aryl (other than methyl) groups"/>
    <property type="evidence" value="ECO:0007669"/>
    <property type="project" value="InterPro"/>
</dbReference>
<evidence type="ECO:0000256" key="7">
    <source>
        <dbReference type="ARBA" id="ARBA00023004"/>
    </source>
</evidence>
<keyword evidence="9" id="KW-0456">Lyase</keyword>
<dbReference type="InterPro" id="IPR013785">
    <property type="entry name" value="Aldolase_TIM"/>
</dbReference>
<dbReference type="PANTHER" id="PTHR43076:SF15">
    <property type="entry name" value="7,8-DIDEMETHYL-8-HYDROXY-5-DEAZARIBOFLAVIN SYNTHASE"/>
    <property type="match status" value="1"/>
</dbReference>
<dbReference type="PANTHER" id="PTHR43076">
    <property type="entry name" value="FO SYNTHASE (COFH)"/>
    <property type="match status" value="1"/>
</dbReference>
<evidence type="ECO:0000256" key="10">
    <source>
        <dbReference type="ARBA" id="ARBA00048974"/>
    </source>
</evidence>
<keyword evidence="6" id="KW-0479">Metal-binding</keyword>
<evidence type="ECO:0000256" key="1">
    <source>
        <dbReference type="ARBA" id="ARBA00001966"/>
    </source>
</evidence>
<evidence type="ECO:0000256" key="9">
    <source>
        <dbReference type="ARBA" id="ARBA00023239"/>
    </source>
</evidence>
<dbReference type="PROSITE" id="PS51918">
    <property type="entry name" value="RADICAL_SAM"/>
    <property type="match status" value="1"/>
</dbReference>
<dbReference type="EMBL" id="CADCVT010000310">
    <property type="protein sequence ID" value="CAA9519714.1"/>
    <property type="molecule type" value="Genomic_DNA"/>
</dbReference>